<name>A0ABP6PAX6_9ACTN</name>
<dbReference type="EMBL" id="BAAAVV010000006">
    <property type="protein sequence ID" value="GAA3173118.1"/>
    <property type="molecule type" value="Genomic_DNA"/>
</dbReference>
<evidence type="ECO:0000256" key="1">
    <source>
        <dbReference type="SAM" id="MobiDB-lite"/>
    </source>
</evidence>
<evidence type="ECO:0000259" key="2">
    <source>
        <dbReference type="Pfam" id="PF13601"/>
    </source>
</evidence>
<dbReference type="Proteomes" id="UP001499924">
    <property type="component" value="Unassembled WGS sequence"/>
</dbReference>
<dbReference type="Pfam" id="PF13601">
    <property type="entry name" value="HTH_34"/>
    <property type="match status" value="1"/>
</dbReference>
<proteinExistence type="predicted"/>
<evidence type="ECO:0000313" key="3">
    <source>
        <dbReference type="EMBL" id="GAA3173118.1"/>
    </source>
</evidence>
<feature type="domain" description="Winged helix DNA-binding" evidence="2">
    <location>
        <begin position="17"/>
        <end position="95"/>
    </location>
</feature>
<evidence type="ECO:0000313" key="4">
    <source>
        <dbReference type="Proteomes" id="UP001499924"/>
    </source>
</evidence>
<dbReference type="PANTHER" id="PTHR37318:SF1">
    <property type="entry name" value="BSL7504 PROTEIN"/>
    <property type="match status" value="1"/>
</dbReference>
<sequence>MSHPTRSLSEVVHQRHRLGILTIAGEVEQVEFRYLRETLDLTAGNLSRHLTVLEDAGLVGIEKGYEGRRPRTWVRITPQGRQALDAELRALRQLLDGARPPSAAEPRISAPAPSPAAGRPGRASGRAAGTGRPR</sequence>
<dbReference type="InterPro" id="IPR027395">
    <property type="entry name" value="WH_DNA-bd_dom"/>
</dbReference>
<reference evidence="4" key="1">
    <citation type="journal article" date="2019" name="Int. J. Syst. Evol. Microbiol.">
        <title>The Global Catalogue of Microorganisms (GCM) 10K type strain sequencing project: providing services to taxonomists for standard genome sequencing and annotation.</title>
        <authorList>
            <consortium name="The Broad Institute Genomics Platform"/>
            <consortium name="The Broad Institute Genome Sequencing Center for Infectious Disease"/>
            <person name="Wu L."/>
            <person name="Ma J."/>
        </authorList>
    </citation>
    <scope>NUCLEOTIDE SEQUENCE [LARGE SCALE GENOMIC DNA]</scope>
    <source>
        <strain evidence="4">JCM 15614</strain>
    </source>
</reference>
<accession>A0ABP6PAX6</accession>
<feature type="compositionally biased region" description="Low complexity" evidence="1">
    <location>
        <begin position="98"/>
        <end position="134"/>
    </location>
</feature>
<comment type="caution">
    <text evidence="3">The sequence shown here is derived from an EMBL/GenBank/DDBJ whole genome shotgun (WGS) entry which is preliminary data.</text>
</comment>
<organism evidence="3 4">
    <name type="scientific">Blastococcus jejuensis</name>
    <dbReference type="NCBI Taxonomy" id="351224"/>
    <lineage>
        <taxon>Bacteria</taxon>
        <taxon>Bacillati</taxon>
        <taxon>Actinomycetota</taxon>
        <taxon>Actinomycetes</taxon>
        <taxon>Geodermatophilales</taxon>
        <taxon>Geodermatophilaceae</taxon>
        <taxon>Blastococcus</taxon>
    </lineage>
</organism>
<keyword evidence="4" id="KW-1185">Reference proteome</keyword>
<dbReference type="InterPro" id="IPR036388">
    <property type="entry name" value="WH-like_DNA-bd_sf"/>
</dbReference>
<feature type="region of interest" description="Disordered" evidence="1">
    <location>
        <begin position="95"/>
        <end position="134"/>
    </location>
</feature>
<protein>
    <recommendedName>
        <fullName evidence="2">Winged helix DNA-binding domain-containing protein</fullName>
    </recommendedName>
</protein>
<gene>
    <name evidence="3" type="ORF">GCM10010531_28320</name>
</gene>
<dbReference type="Gene3D" id="1.10.10.10">
    <property type="entry name" value="Winged helix-like DNA-binding domain superfamily/Winged helix DNA-binding domain"/>
    <property type="match status" value="1"/>
</dbReference>
<dbReference type="SUPFAM" id="SSF46785">
    <property type="entry name" value="Winged helix' DNA-binding domain"/>
    <property type="match status" value="1"/>
</dbReference>
<dbReference type="PANTHER" id="PTHR37318">
    <property type="entry name" value="BSL7504 PROTEIN"/>
    <property type="match status" value="1"/>
</dbReference>
<dbReference type="InterPro" id="IPR036390">
    <property type="entry name" value="WH_DNA-bd_sf"/>
</dbReference>
<dbReference type="RefSeq" id="WP_344689581.1">
    <property type="nucleotide sequence ID" value="NZ_BAAAVV010000006.1"/>
</dbReference>